<feature type="region of interest" description="Disordered" evidence="6">
    <location>
        <begin position="1"/>
        <end position="23"/>
    </location>
</feature>
<feature type="domain" description="Suppressor of forked" evidence="7">
    <location>
        <begin position="263"/>
        <end position="801"/>
    </location>
</feature>
<dbReference type="EMBL" id="CCBN010000007">
    <property type="protein sequence ID" value="CDO54361.1"/>
    <property type="molecule type" value="Genomic_DNA"/>
</dbReference>
<dbReference type="InterPro" id="IPR011990">
    <property type="entry name" value="TPR-like_helical_dom_sf"/>
</dbReference>
<dbReference type="GO" id="GO:0005634">
    <property type="term" value="C:nucleus"/>
    <property type="evidence" value="ECO:0007669"/>
    <property type="project" value="UniProtKB-SubCell"/>
</dbReference>
<feature type="compositionally biased region" description="Polar residues" evidence="6">
    <location>
        <begin position="856"/>
        <end position="869"/>
    </location>
</feature>
<dbReference type="OrthoDB" id="26282at2759"/>
<reference evidence="8" key="1">
    <citation type="submission" date="2014-03" db="EMBL/GenBank/DDBJ databases">
        <authorList>
            <person name="Casaregola S."/>
        </authorList>
    </citation>
    <scope>NUCLEOTIDE SEQUENCE [LARGE SCALE GENOMIC DNA]</scope>
    <source>
        <strain evidence="8">CLIB 918</strain>
    </source>
</reference>
<dbReference type="InterPro" id="IPR045243">
    <property type="entry name" value="Rna14-like"/>
</dbReference>
<dbReference type="STRING" id="1173061.A0A0J9XB08"/>
<gene>
    <name evidence="8" type="ORF">BN980_GECA07s03530g</name>
</gene>
<feature type="region of interest" description="Disordered" evidence="6">
    <location>
        <begin position="814"/>
        <end position="869"/>
    </location>
</feature>
<evidence type="ECO:0000256" key="6">
    <source>
        <dbReference type="SAM" id="MobiDB-lite"/>
    </source>
</evidence>
<feature type="compositionally biased region" description="Polar residues" evidence="6">
    <location>
        <begin position="151"/>
        <end position="160"/>
    </location>
</feature>
<dbReference type="InterPro" id="IPR003107">
    <property type="entry name" value="HAT"/>
</dbReference>
<evidence type="ECO:0000256" key="5">
    <source>
        <dbReference type="SAM" id="Coils"/>
    </source>
</evidence>
<accession>A0A0J9XB08</accession>
<feature type="coiled-coil region" evidence="5">
    <location>
        <begin position="595"/>
        <end position="629"/>
    </location>
</feature>
<feature type="compositionally biased region" description="Low complexity" evidence="6">
    <location>
        <begin position="1"/>
        <end position="19"/>
    </location>
</feature>
<evidence type="ECO:0000313" key="9">
    <source>
        <dbReference type="Proteomes" id="UP000242525"/>
    </source>
</evidence>
<dbReference type="PANTHER" id="PTHR19980:SF0">
    <property type="entry name" value="CLEAVAGE STIMULATION FACTOR SUBUNIT 3"/>
    <property type="match status" value="1"/>
</dbReference>
<keyword evidence="5" id="KW-0175">Coiled coil</keyword>
<keyword evidence="4" id="KW-0963">Cytoplasm</keyword>
<name>A0A0J9XB08_GEOCN</name>
<comment type="caution">
    <text evidence="8">The sequence shown here is derived from an EMBL/GenBank/DDBJ whole genome shotgun (WGS) entry which is preliminary data.</text>
</comment>
<feature type="compositionally biased region" description="Polar residues" evidence="6">
    <location>
        <begin position="122"/>
        <end position="131"/>
    </location>
</feature>
<keyword evidence="1" id="KW-0677">Repeat</keyword>
<dbReference type="SUPFAM" id="SSF48452">
    <property type="entry name" value="TPR-like"/>
    <property type="match status" value="1"/>
</dbReference>
<comment type="function">
    <text evidence="4">Component of the cleavage factor IA (CFIA) complex, which is involved in the endonucleolytic cleavage during polyadenylation-dependent pre-mRNA 3'-end formation.</text>
</comment>
<dbReference type="PANTHER" id="PTHR19980">
    <property type="entry name" value="RNA CLEAVAGE STIMULATION FACTOR"/>
    <property type="match status" value="1"/>
</dbReference>
<evidence type="ECO:0000256" key="3">
    <source>
        <dbReference type="ARBA" id="ARBA00026188"/>
    </source>
</evidence>
<evidence type="ECO:0000259" key="7">
    <source>
        <dbReference type="Pfam" id="PF05843"/>
    </source>
</evidence>
<dbReference type="AlphaFoldDB" id="A0A0J9XB08"/>
<keyword evidence="2 4" id="KW-0539">Nucleus</keyword>
<evidence type="ECO:0000313" key="8">
    <source>
        <dbReference type="EMBL" id="CDO54361.1"/>
    </source>
</evidence>
<dbReference type="Gene3D" id="1.25.40.1040">
    <property type="match status" value="1"/>
</dbReference>
<proteinExistence type="predicted"/>
<dbReference type="GO" id="GO:0005737">
    <property type="term" value="C:cytoplasm"/>
    <property type="evidence" value="ECO:0007669"/>
    <property type="project" value="UniProtKB-SubCell"/>
</dbReference>
<keyword evidence="4" id="KW-0507">mRNA processing</keyword>
<protein>
    <recommendedName>
        <fullName evidence="3 4">mRNA 3'-end-processing protein RNA14</fullName>
    </recommendedName>
</protein>
<dbReference type="GO" id="GO:0003729">
    <property type="term" value="F:mRNA binding"/>
    <property type="evidence" value="ECO:0007669"/>
    <property type="project" value="TreeGrafter"/>
</dbReference>
<organism evidence="8 9">
    <name type="scientific">Geotrichum candidum</name>
    <name type="common">Oospora lactis</name>
    <name type="synonym">Dipodascus geotrichum</name>
    <dbReference type="NCBI Taxonomy" id="1173061"/>
    <lineage>
        <taxon>Eukaryota</taxon>
        <taxon>Fungi</taxon>
        <taxon>Dikarya</taxon>
        <taxon>Ascomycota</taxon>
        <taxon>Saccharomycotina</taxon>
        <taxon>Dipodascomycetes</taxon>
        <taxon>Dipodascales</taxon>
        <taxon>Dipodascaceae</taxon>
        <taxon>Geotrichum</taxon>
    </lineage>
</organism>
<dbReference type="InterPro" id="IPR008847">
    <property type="entry name" value="Suf"/>
</dbReference>
<evidence type="ECO:0000256" key="2">
    <source>
        <dbReference type="ARBA" id="ARBA00023242"/>
    </source>
</evidence>
<keyword evidence="9" id="KW-1185">Reference proteome</keyword>
<dbReference type="Proteomes" id="UP000242525">
    <property type="component" value="Unassembled WGS sequence"/>
</dbReference>
<feature type="compositionally biased region" description="Low complexity" evidence="6">
    <location>
        <begin position="161"/>
        <end position="175"/>
    </location>
</feature>
<evidence type="ECO:0000256" key="1">
    <source>
        <dbReference type="ARBA" id="ARBA00022737"/>
    </source>
</evidence>
<feature type="region of interest" description="Disordered" evidence="6">
    <location>
        <begin position="37"/>
        <end position="187"/>
    </location>
</feature>
<dbReference type="GO" id="GO:0180010">
    <property type="term" value="P:co-transcriptional mRNA 3'-end processing, cleavage and polyadenylation pathway"/>
    <property type="evidence" value="ECO:0007669"/>
    <property type="project" value="UniProtKB-UniRule"/>
</dbReference>
<evidence type="ECO:0000256" key="4">
    <source>
        <dbReference type="RuleBase" id="RU369035"/>
    </source>
</evidence>
<dbReference type="SMART" id="SM00386">
    <property type="entry name" value="HAT"/>
    <property type="match status" value="7"/>
</dbReference>
<comment type="subcellular location">
    <subcellularLocation>
        <location evidence="4">Nucleus</location>
    </subcellularLocation>
    <subcellularLocation>
        <location evidence="4">Cytoplasm</location>
    </subcellularLocation>
    <text evidence="4">Nucleus and/or cytoplasm.</text>
</comment>
<dbReference type="Pfam" id="PF05843">
    <property type="entry name" value="Suf"/>
    <property type="match status" value="1"/>
</dbReference>
<sequence length="913" mass="103061">MVDVASEQASKAAQSAAVATDSTIAAGAEVPSASVVAADQDVPMQDAPAAQPANEEQKEEVMIAAAENNTEPIVPKDKSIVDTPMEEPVEQQKSPEQTSTETTETTAPDQPEQPEQTEPVSAEQTETTLVENSDKPPVEQQAALPGLDTEPTPSEQTETASSEQPEQTPEQPMPSAEQTPTEPLSGLAGKFNSAFIIESNGAKDDNEDDEDEEYEPSAPMIPKKPVVVHQHIPTGPAAMQNIPASLPQAPKTKQEKQKRYTLAQLEEQAANNPQNIDNWNALIKTLQNSGKHEKLREVYEKVLEIFPLAARIWVAYVTLELSLSEFLRVEKLFSRSLTTVYSVELWQKYLEYVLRTNNVQLHGIKAQTTIQQTYDFVLSKIGIDRESGKIWSRYIDFIKSKENSNTWEQQQQMDTLRKIYRQAVCIPLNNLESIWHGYNSFENSINRSTARKFLAERSAIYMTARSCLKELQNLTNGLNKTGNPHNRRWTRSEDRQLQLWHNWINWEKKNPLELTSEDTIKQRVSYAYSQATMDLWFYPEIWFEAAEYAFSSNPDTIDKGLEVLEMGRKANPTSALLFFKTAEIYETAGQRTAARTTYETLIANMKKELEKLEATINEAKAESETSARAVSLKKQFAEDSKNFTYAYIAFMRAVKRMEGISQARLIFSECRKLPFSTFQIYIASAFMELQNDKADIATKILEIGLKRFSSNAEYIERYIDFLIRINDDTNARALFEKSISKIPPADAKNIYILFLKYESKFGELVSLKKLEDRYRALYPEESSIDLFIKRYDAKNYNPIREIDFRHKRAEPPTAPAALIGDMSSSDSDNESDQSSRKRRKRHHRNDSSDILGLKNANISTGPSGVTQQSGISLPSSIMNVLSQLPAASTYNLPVLDPAKLVAYLRDLNIPGEN</sequence>
<feature type="compositionally biased region" description="Low complexity" evidence="6">
    <location>
        <begin position="91"/>
        <end position="119"/>
    </location>
</feature>